<keyword evidence="9" id="KW-1185">Reference proteome</keyword>
<evidence type="ECO:0000256" key="1">
    <source>
        <dbReference type="ARBA" id="ARBA00004613"/>
    </source>
</evidence>
<evidence type="ECO:0000256" key="4">
    <source>
        <dbReference type="RuleBase" id="RU004262"/>
    </source>
</evidence>
<feature type="region of interest" description="Disordered" evidence="5">
    <location>
        <begin position="212"/>
        <end position="259"/>
    </location>
</feature>
<dbReference type="Pfam" id="PF00151">
    <property type="entry name" value="Lipase"/>
    <property type="match status" value="1"/>
</dbReference>
<keyword evidence="6" id="KW-0732">Signal</keyword>
<comment type="subcellular location">
    <subcellularLocation>
        <location evidence="1">Secreted</location>
    </subcellularLocation>
</comment>
<feature type="compositionally biased region" description="Polar residues" evidence="5">
    <location>
        <begin position="168"/>
        <end position="178"/>
    </location>
</feature>
<proteinExistence type="inferred from homology"/>
<dbReference type="GO" id="GO:0005615">
    <property type="term" value="C:extracellular space"/>
    <property type="evidence" value="ECO:0007669"/>
    <property type="project" value="TreeGrafter"/>
</dbReference>
<dbReference type="InterPro" id="IPR013818">
    <property type="entry name" value="Lipase"/>
</dbReference>
<accession>A0A5N5SZQ6</accession>
<comment type="similarity">
    <text evidence="2 4">Belongs to the AB hydrolase superfamily. Lipase family.</text>
</comment>
<evidence type="ECO:0000259" key="7">
    <source>
        <dbReference type="Pfam" id="PF00151"/>
    </source>
</evidence>
<feature type="domain" description="Lipase" evidence="7">
    <location>
        <begin position="312"/>
        <end position="614"/>
    </location>
</feature>
<dbReference type="OrthoDB" id="199913at2759"/>
<comment type="caution">
    <text evidence="8">The sequence shown here is derived from an EMBL/GenBank/DDBJ whole genome shotgun (WGS) entry which is preliminary data.</text>
</comment>
<dbReference type="GO" id="GO:0016042">
    <property type="term" value="P:lipid catabolic process"/>
    <property type="evidence" value="ECO:0007669"/>
    <property type="project" value="TreeGrafter"/>
</dbReference>
<sequence length="614" mass="69458">MAGSVLRLTIFVVLSSLPNYSVLQQPFSFIQNPFRLKTSFLRDFMKRREELFPFSFSTPSSGFYFPDIFTHPPPTTSTVRTTRIRKKTSTHKPSLSLADQIIRSQLEPLQSSSSSVIIKKKLPIPILQNKRIQNFLSNRINNINTRESSNAPFPKVVQNENRRDDVYINSSDNDTISLHSERDENFKNNDTVIYDKLKDKIQNIAFNETKNIIHPNNSKNNSENSHKDNSALKNSVTKLEPVISNPRPSKPSSNEDERPKTSFLGYVINTLTQLPVIGNVLRASVDPLYRPIVNQLQADNETIMRGENNMKNWCFGVLGCIKPTYDFFHPLYRPVNLPPYPREQIDTIFYVHSREDRIGFYVPALHIEDILNSTFSPSRPTKIIIHGYLNNREETWTLEMVRGFLSHGNYNVISVDWSGGSYALYSQATANTRVVALEISRLLDWAVKNLDLDVSTVHIVGHSLGAHTAGYVGEKIRGIGRITGLDPAEPYFQYMPESVRLDPSDANFVDVIHTDIDSFFALTGPRGFGLQQPVGHVDFYPNGGKDQPGCNQLLARVPITLMIEGQDIIEGINAAQTELMNCDHVRSAKLFTDSLTSNCPFLGFACSSYKKYKE</sequence>
<dbReference type="PANTHER" id="PTHR11610:SF173">
    <property type="entry name" value="LIPASE DOMAIN-CONTAINING PROTEIN-RELATED"/>
    <property type="match status" value="1"/>
</dbReference>
<reference evidence="8 9" key="1">
    <citation type="journal article" date="2019" name="PLoS Biol.">
        <title>Sex chromosomes control vertical transmission of feminizing Wolbachia symbionts in an isopod.</title>
        <authorList>
            <person name="Becking T."/>
            <person name="Chebbi M.A."/>
            <person name="Giraud I."/>
            <person name="Moumen B."/>
            <person name="Laverre T."/>
            <person name="Caubet Y."/>
            <person name="Peccoud J."/>
            <person name="Gilbert C."/>
            <person name="Cordaux R."/>
        </authorList>
    </citation>
    <scope>NUCLEOTIDE SEQUENCE [LARGE SCALE GENOMIC DNA]</scope>
    <source>
        <strain evidence="8">ANa2</strain>
        <tissue evidence="8">Whole body excluding digestive tract and cuticle</tissue>
    </source>
</reference>
<protein>
    <submittedName>
        <fullName evidence="8">Pancreatic triacylglycerol lipase</fullName>
    </submittedName>
</protein>
<evidence type="ECO:0000256" key="5">
    <source>
        <dbReference type="SAM" id="MobiDB-lite"/>
    </source>
</evidence>
<dbReference type="AlphaFoldDB" id="A0A5N5SZQ6"/>
<dbReference type="PRINTS" id="PR00821">
    <property type="entry name" value="TAGLIPASE"/>
</dbReference>
<evidence type="ECO:0000313" key="8">
    <source>
        <dbReference type="EMBL" id="KAB7498150.1"/>
    </source>
</evidence>
<organism evidence="8 9">
    <name type="scientific">Armadillidium nasatum</name>
    <dbReference type="NCBI Taxonomy" id="96803"/>
    <lineage>
        <taxon>Eukaryota</taxon>
        <taxon>Metazoa</taxon>
        <taxon>Ecdysozoa</taxon>
        <taxon>Arthropoda</taxon>
        <taxon>Crustacea</taxon>
        <taxon>Multicrustacea</taxon>
        <taxon>Malacostraca</taxon>
        <taxon>Eumalacostraca</taxon>
        <taxon>Peracarida</taxon>
        <taxon>Isopoda</taxon>
        <taxon>Oniscidea</taxon>
        <taxon>Crinocheta</taxon>
        <taxon>Armadillidiidae</taxon>
        <taxon>Armadillidium</taxon>
    </lineage>
</organism>
<name>A0A5N5SZQ6_9CRUS</name>
<dbReference type="InterPro" id="IPR000734">
    <property type="entry name" value="TAG_lipase"/>
</dbReference>
<dbReference type="CDD" id="cd00707">
    <property type="entry name" value="Pancreat_lipase_like"/>
    <property type="match status" value="1"/>
</dbReference>
<dbReference type="EMBL" id="SEYY01019540">
    <property type="protein sequence ID" value="KAB7498150.1"/>
    <property type="molecule type" value="Genomic_DNA"/>
</dbReference>
<dbReference type="InterPro" id="IPR033906">
    <property type="entry name" value="Lipase_N"/>
</dbReference>
<evidence type="ECO:0000256" key="6">
    <source>
        <dbReference type="SAM" id="SignalP"/>
    </source>
</evidence>
<dbReference type="PANTHER" id="PTHR11610">
    <property type="entry name" value="LIPASE"/>
    <property type="match status" value="1"/>
</dbReference>
<keyword evidence="3" id="KW-0964">Secreted</keyword>
<dbReference type="Gene3D" id="3.40.50.1820">
    <property type="entry name" value="alpha/beta hydrolase"/>
    <property type="match status" value="1"/>
</dbReference>
<dbReference type="InterPro" id="IPR029058">
    <property type="entry name" value="AB_hydrolase_fold"/>
</dbReference>
<dbReference type="Proteomes" id="UP000326759">
    <property type="component" value="Unassembled WGS sequence"/>
</dbReference>
<evidence type="ECO:0000256" key="3">
    <source>
        <dbReference type="ARBA" id="ARBA00022525"/>
    </source>
</evidence>
<evidence type="ECO:0000313" key="9">
    <source>
        <dbReference type="Proteomes" id="UP000326759"/>
    </source>
</evidence>
<evidence type="ECO:0000256" key="2">
    <source>
        <dbReference type="ARBA" id="ARBA00010701"/>
    </source>
</evidence>
<dbReference type="GO" id="GO:0016298">
    <property type="term" value="F:lipase activity"/>
    <property type="evidence" value="ECO:0007669"/>
    <property type="project" value="InterPro"/>
</dbReference>
<feature type="chain" id="PRO_5024302845" evidence="6">
    <location>
        <begin position="25"/>
        <end position="614"/>
    </location>
</feature>
<feature type="signal peptide" evidence="6">
    <location>
        <begin position="1"/>
        <end position="24"/>
    </location>
</feature>
<feature type="non-terminal residue" evidence="8">
    <location>
        <position position="614"/>
    </location>
</feature>
<feature type="region of interest" description="Disordered" evidence="5">
    <location>
        <begin position="145"/>
        <end position="182"/>
    </location>
</feature>
<gene>
    <name evidence="8" type="primary">Pnlip</name>
    <name evidence="8" type="ORF">Anas_11896</name>
</gene>
<dbReference type="SUPFAM" id="SSF53474">
    <property type="entry name" value="alpha/beta-Hydrolases"/>
    <property type="match status" value="1"/>
</dbReference>